<dbReference type="EMBL" id="BPQB01000076">
    <property type="protein sequence ID" value="GJE97732.1"/>
    <property type="molecule type" value="Genomic_DNA"/>
</dbReference>
<dbReference type="AlphaFoldDB" id="A0A9P3GLM6"/>
<feature type="compositionally biased region" description="Polar residues" evidence="2">
    <location>
        <begin position="380"/>
        <end position="389"/>
    </location>
</feature>
<organism evidence="4 5">
    <name type="scientific">Phanerochaete sordida</name>
    <dbReference type="NCBI Taxonomy" id="48140"/>
    <lineage>
        <taxon>Eukaryota</taxon>
        <taxon>Fungi</taxon>
        <taxon>Dikarya</taxon>
        <taxon>Basidiomycota</taxon>
        <taxon>Agaricomycotina</taxon>
        <taxon>Agaricomycetes</taxon>
        <taxon>Polyporales</taxon>
        <taxon>Phanerochaetaceae</taxon>
        <taxon>Phanerochaete</taxon>
    </lineage>
</organism>
<dbReference type="InterPro" id="IPR019464">
    <property type="entry name" value="ELL_N"/>
</dbReference>
<keyword evidence="5" id="KW-1185">Reference proteome</keyword>
<dbReference type="Proteomes" id="UP000703269">
    <property type="component" value="Unassembled WGS sequence"/>
</dbReference>
<feature type="coiled-coil region" evidence="1">
    <location>
        <begin position="675"/>
        <end position="702"/>
    </location>
</feature>
<dbReference type="InterPro" id="IPR042065">
    <property type="entry name" value="E3_ELL-like"/>
</dbReference>
<dbReference type="GO" id="GO:0008023">
    <property type="term" value="C:transcription elongation factor complex"/>
    <property type="evidence" value="ECO:0007669"/>
    <property type="project" value="InterPro"/>
</dbReference>
<evidence type="ECO:0000259" key="3">
    <source>
        <dbReference type="Pfam" id="PF10390"/>
    </source>
</evidence>
<feature type="compositionally biased region" description="Pro residues" evidence="2">
    <location>
        <begin position="567"/>
        <end position="579"/>
    </location>
</feature>
<feature type="compositionally biased region" description="Polar residues" evidence="2">
    <location>
        <begin position="400"/>
        <end position="413"/>
    </location>
</feature>
<dbReference type="OrthoDB" id="2587563at2759"/>
<reference evidence="4 5" key="1">
    <citation type="submission" date="2021-08" db="EMBL/GenBank/DDBJ databases">
        <title>Draft Genome Sequence of Phanerochaete sordida strain YK-624.</title>
        <authorList>
            <person name="Mori T."/>
            <person name="Dohra H."/>
            <person name="Suzuki T."/>
            <person name="Kawagishi H."/>
            <person name="Hirai H."/>
        </authorList>
    </citation>
    <scope>NUCLEOTIDE SEQUENCE [LARGE SCALE GENOMIC DNA]</scope>
    <source>
        <strain evidence="4 5">YK-624</strain>
    </source>
</reference>
<feature type="compositionally biased region" description="Basic and acidic residues" evidence="2">
    <location>
        <begin position="425"/>
        <end position="435"/>
    </location>
</feature>
<feature type="region of interest" description="Disordered" evidence="2">
    <location>
        <begin position="112"/>
        <end position="202"/>
    </location>
</feature>
<evidence type="ECO:0000256" key="1">
    <source>
        <dbReference type="SAM" id="Coils"/>
    </source>
</evidence>
<feature type="compositionally biased region" description="Low complexity" evidence="2">
    <location>
        <begin position="182"/>
        <end position="200"/>
    </location>
</feature>
<name>A0A9P3GLM6_9APHY</name>
<feature type="compositionally biased region" description="Basic and acidic residues" evidence="2">
    <location>
        <begin position="457"/>
        <end position="506"/>
    </location>
</feature>
<comment type="caution">
    <text evidence="4">The sequence shown here is derived from an EMBL/GenBank/DDBJ whole genome shotgun (WGS) entry which is preliminary data.</text>
</comment>
<feature type="compositionally biased region" description="Polar residues" evidence="2">
    <location>
        <begin position="112"/>
        <end position="123"/>
    </location>
</feature>
<protein>
    <recommendedName>
        <fullName evidence="3">RNA polymerase II elongation factor ELL N-terminal domain-containing protein</fullName>
    </recommendedName>
</protein>
<gene>
    <name evidence="4" type="ORF">PsYK624_139530</name>
</gene>
<dbReference type="Pfam" id="PF10390">
    <property type="entry name" value="ELL"/>
    <property type="match status" value="1"/>
</dbReference>
<accession>A0A9P3GLM6</accession>
<feature type="compositionally biased region" description="Basic and acidic residues" evidence="2">
    <location>
        <begin position="342"/>
        <end position="379"/>
    </location>
</feature>
<feature type="compositionally biased region" description="Basic and acidic residues" evidence="2">
    <location>
        <begin position="124"/>
        <end position="136"/>
    </location>
</feature>
<evidence type="ECO:0000313" key="4">
    <source>
        <dbReference type="EMBL" id="GJE97732.1"/>
    </source>
</evidence>
<keyword evidence="1" id="KW-0175">Coiled coil</keyword>
<feature type="compositionally biased region" description="Polar residues" evidence="2">
    <location>
        <begin position="172"/>
        <end position="181"/>
    </location>
</feature>
<proteinExistence type="predicted"/>
<evidence type="ECO:0000256" key="2">
    <source>
        <dbReference type="SAM" id="MobiDB-lite"/>
    </source>
</evidence>
<evidence type="ECO:0000313" key="5">
    <source>
        <dbReference type="Proteomes" id="UP000703269"/>
    </source>
</evidence>
<feature type="compositionally biased region" description="Basic and acidic residues" evidence="2">
    <location>
        <begin position="516"/>
        <end position="538"/>
    </location>
</feature>
<feature type="compositionally biased region" description="Basic and acidic residues" evidence="2">
    <location>
        <begin position="636"/>
        <end position="651"/>
    </location>
</feature>
<sequence length="756" mass="84312">MSLPDGKLTLQGFSQLGDANSKKHAMLLRLSTETMEALERLESGAKIDIDFSEGASKLYVGNTSFTMSNQPETVPHELYLRMVQPNKPGAMLKLQGSVVGKLRVERQLTSQTEAAVRGRTQQAESKRNERKIEVLEKPLAPPPKTTVKKSKAASKPTKSTPAGHAPPADPSRTISNSTSLQPSRVASPRISPRPSSAGGSENSARYRLIHFVALKPRTHEDILRLVGGQSKESRKEVQDLIPEVLERAGSSDGPQPTKWRLKDESWLEVRPFENLSLREEEVQNLIQRGQEALRRLYIPDSDPLWNNFRQGSTLATPAVRPVRQSPVPPPQPKKPVVVKRVPRTEATTRKRITDTIPMKDESVRPPKVDAMKAKEREETPTASASSTKPQPRRVPGSGFRTKSQSSTPPSLDNNGADAHVPPKRPGIDRDVKREIPSPVPGSSRPPSAMPPPTGKAVKRDEPESKKKITNDIREKKRPKKEPGEIELSPRKRPREIPESDYSDRDSVASLSFKKRKVEDLDSDRLPAKLKAENRDVAAVKKKYRDASPLPPRIKAEREPTPQMRSPVPVPRSPALPPRPPMHDRVPSVASNASRDSRREDAATRNGSAKPRRREPSFTSSEDEQPERKRGRSPGARGRERERDGAKKDGARRGGGVLPSDARALRRLYDERIPEFVALRSKKKRLREDMKRLERRMAAEGVDDFSTDYEVPDNDECEGLATAEAAAREECVRIRDALFRLTGQEIPGEDLWSEDTD</sequence>
<dbReference type="Gene3D" id="1.10.10.2670">
    <property type="entry name" value="E3 ubiquitin-protein ligase"/>
    <property type="match status" value="1"/>
</dbReference>
<feature type="domain" description="RNA polymerase II elongation factor ELL N-terminal" evidence="3">
    <location>
        <begin position="60"/>
        <end position="270"/>
    </location>
</feature>
<dbReference type="GO" id="GO:0006368">
    <property type="term" value="P:transcription elongation by RNA polymerase II"/>
    <property type="evidence" value="ECO:0007669"/>
    <property type="project" value="InterPro"/>
</dbReference>
<feature type="compositionally biased region" description="Low complexity" evidence="2">
    <location>
        <begin position="153"/>
        <end position="162"/>
    </location>
</feature>
<feature type="region of interest" description="Disordered" evidence="2">
    <location>
        <begin position="317"/>
        <end position="660"/>
    </location>
</feature>